<evidence type="ECO:0008006" key="3">
    <source>
        <dbReference type="Google" id="ProtNLM"/>
    </source>
</evidence>
<dbReference type="RefSeq" id="WP_168875962.1">
    <property type="nucleotide sequence ID" value="NZ_JABAIM010000001.1"/>
</dbReference>
<evidence type="ECO:0000313" key="2">
    <source>
        <dbReference type="Proteomes" id="UP000587991"/>
    </source>
</evidence>
<proteinExistence type="predicted"/>
<reference evidence="1 2" key="1">
    <citation type="submission" date="2020-04" db="EMBL/GenBank/DDBJ databases">
        <title>Draft genome of Leeia sp. IMCC25680.</title>
        <authorList>
            <person name="Song J."/>
            <person name="Cho J.-C."/>
        </authorList>
    </citation>
    <scope>NUCLEOTIDE SEQUENCE [LARGE SCALE GENOMIC DNA]</scope>
    <source>
        <strain evidence="1 2">IMCC25680</strain>
    </source>
</reference>
<accession>A0A847RT05</accession>
<organism evidence="1 2">
    <name type="scientific">Leeia aquatica</name>
    <dbReference type="NCBI Taxonomy" id="2725557"/>
    <lineage>
        <taxon>Bacteria</taxon>
        <taxon>Pseudomonadati</taxon>
        <taxon>Pseudomonadota</taxon>
        <taxon>Betaproteobacteria</taxon>
        <taxon>Neisseriales</taxon>
        <taxon>Leeiaceae</taxon>
        <taxon>Leeia</taxon>
    </lineage>
</organism>
<gene>
    <name evidence="1" type="ORF">HF682_04125</name>
</gene>
<dbReference type="AlphaFoldDB" id="A0A847RT05"/>
<dbReference type="SUPFAM" id="SSF56399">
    <property type="entry name" value="ADP-ribosylation"/>
    <property type="match status" value="1"/>
</dbReference>
<dbReference type="EMBL" id="JABAIM010000001">
    <property type="protein sequence ID" value="NLR74340.1"/>
    <property type="molecule type" value="Genomic_DNA"/>
</dbReference>
<name>A0A847RT05_9NEIS</name>
<protein>
    <recommendedName>
        <fullName evidence="3">ADP ribosyltransferase domain-containing protein</fullName>
    </recommendedName>
</protein>
<sequence length="242" mass="27771">MNFPIINVFDEPYEVREMRELSNDEFFEKALRTGKISFTQRQHIIETINNHYEAAHYMLRVAQDNSLESHIDRALENSFSKIMNHMQKTLPNSISTYQSSYPDYDIAAVSNDIKRFGGLLHQGQVLFHGGYCRHEVGETLSIDRPLSTSFCPQIALRNAEWREKAYDADEVNIFVLTVSSTTVKAYVLPLTGKFGHEKEVLISPGITLTVKKKTLVRNDYAVRKSNYPEKSVSAYIIEIDLE</sequence>
<comment type="caution">
    <text evidence="1">The sequence shown here is derived from an EMBL/GenBank/DDBJ whole genome shotgun (WGS) entry which is preliminary data.</text>
</comment>
<evidence type="ECO:0000313" key="1">
    <source>
        <dbReference type="EMBL" id="NLR74340.1"/>
    </source>
</evidence>
<keyword evidence="2" id="KW-1185">Reference proteome</keyword>
<dbReference type="Gene3D" id="3.90.176.10">
    <property type="entry name" value="Toxin ADP-ribosyltransferase, Chain A, domain 1"/>
    <property type="match status" value="1"/>
</dbReference>
<dbReference type="Proteomes" id="UP000587991">
    <property type="component" value="Unassembled WGS sequence"/>
</dbReference>